<feature type="chain" id="PRO_5016147241" description="Pherophorin domain-containing protein" evidence="2">
    <location>
        <begin position="27"/>
        <end position="211"/>
    </location>
</feature>
<evidence type="ECO:0000256" key="2">
    <source>
        <dbReference type="SAM" id="SignalP"/>
    </source>
</evidence>
<evidence type="ECO:0000313" key="3">
    <source>
        <dbReference type="EMBL" id="PXF42578.1"/>
    </source>
</evidence>
<keyword evidence="4" id="KW-1185">Reference proteome</keyword>
<gene>
    <name evidence="3" type="ORF">BWQ96_07673</name>
</gene>
<comment type="caution">
    <text evidence="3">The sequence shown here is derived from an EMBL/GenBank/DDBJ whole genome shotgun (WGS) entry which is preliminary data.</text>
</comment>
<proteinExistence type="predicted"/>
<evidence type="ECO:0000256" key="1">
    <source>
        <dbReference type="SAM" id="MobiDB-lite"/>
    </source>
</evidence>
<keyword evidence="2" id="KW-0732">Signal</keyword>
<evidence type="ECO:0000313" key="4">
    <source>
        <dbReference type="Proteomes" id="UP000247409"/>
    </source>
</evidence>
<dbReference type="Proteomes" id="UP000247409">
    <property type="component" value="Unassembled WGS sequence"/>
</dbReference>
<feature type="region of interest" description="Disordered" evidence="1">
    <location>
        <begin position="72"/>
        <end position="108"/>
    </location>
</feature>
<name>A0A2V3IKK6_9FLOR</name>
<dbReference type="EMBL" id="NBIV01000157">
    <property type="protein sequence ID" value="PXF42578.1"/>
    <property type="molecule type" value="Genomic_DNA"/>
</dbReference>
<accession>A0A2V3IKK6</accession>
<evidence type="ECO:0008006" key="5">
    <source>
        <dbReference type="Google" id="ProtNLM"/>
    </source>
</evidence>
<dbReference type="AlphaFoldDB" id="A0A2V3IKK6"/>
<feature type="signal peptide" evidence="2">
    <location>
        <begin position="1"/>
        <end position="26"/>
    </location>
</feature>
<protein>
    <recommendedName>
        <fullName evidence="5">Pherophorin domain-containing protein</fullName>
    </recommendedName>
</protein>
<organism evidence="3 4">
    <name type="scientific">Gracilariopsis chorda</name>
    <dbReference type="NCBI Taxonomy" id="448386"/>
    <lineage>
        <taxon>Eukaryota</taxon>
        <taxon>Rhodophyta</taxon>
        <taxon>Florideophyceae</taxon>
        <taxon>Rhodymeniophycidae</taxon>
        <taxon>Gracilariales</taxon>
        <taxon>Gracilariaceae</taxon>
        <taxon>Gracilariopsis</taxon>
    </lineage>
</organism>
<reference evidence="3 4" key="1">
    <citation type="journal article" date="2018" name="Mol. Biol. Evol.">
        <title>Analysis of the draft genome of the red seaweed Gracilariopsis chorda provides insights into genome size evolution in Rhodophyta.</title>
        <authorList>
            <person name="Lee J."/>
            <person name="Yang E.C."/>
            <person name="Graf L."/>
            <person name="Yang J.H."/>
            <person name="Qiu H."/>
            <person name="Zel Zion U."/>
            <person name="Chan C.X."/>
            <person name="Stephens T.G."/>
            <person name="Weber A.P.M."/>
            <person name="Boo G.H."/>
            <person name="Boo S.M."/>
            <person name="Kim K.M."/>
            <person name="Shin Y."/>
            <person name="Jung M."/>
            <person name="Lee S.J."/>
            <person name="Yim H.S."/>
            <person name="Lee J.H."/>
            <person name="Bhattacharya D."/>
            <person name="Yoon H.S."/>
        </authorList>
    </citation>
    <scope>NUCLEOTIDE SEQUENCE [LARGE SCALE GENOMIC DNA]</scope>
    <source>
        <strain evidence="3 4">SKKU-2015</strain>
        <tissue evidence="3">Whole body</tissue>
    </source>
</reference>
<feature type="compositionally biased region" description="Polar residues" evidence="1">
    <location>
        <begin position="73"/>
        <end position="85"/>
    </location>
</feature>
<sequence>MSIQNLSFTAQCIALLLIFTPNISDGGLINHSHHKSATSHPANRAYYLAYPVILPPKSSSSGSFAVLMPSRTPPNALSTQDNSVNAPRRKPSVLKPTASQPFKTTPRPVSVPRGVIRNSFIFRTSADCATTCRAYVQSALISNPGTADCKVNKSFVNIGRVNLGFIRCSMASSRTGVPISPSVIANTIRTALAELNIRLIDVENDRTFKLQ</sequence>